<dbReference type="STRING" id="1860122.A9404_00610"/>
<proteinExistence type="predicted"/>
<dbReference type="PROSITE" id="PS51318">
    <property type="entry name" value="TAT"/>
    <property type="match status" value="1"/>
</dbReference>
<dbReference type="KEGG" id="haz:A9404_00610"/>
<evidence type="ECO:0000313" key="3">
    <source>
        <dbReference type="Proteomes" id="UP000078596"/>
    </source>
</evidence>
<accession>A0A191ZDY7</accession>
<dbReference type="Proteomes" id="UP000078596">
    <property type="component" value="Chromosome"/>
</dbReference>
<sequence>MSAVLRRRTALVAVGLAATLMMGGTALANPAAESVEAVKAAHSDAVARYALQISDADPAKRSMVLHVAEHLLKNYGKDKVDIEIVAFGPGIKLLFAHDNPNTKLIAKLAAEGVRFSACHNALKHMAKVLGHEPALVPAARIVPAGIVRVHDLAVAGYFVDKP</sequence>
<protein>
    <submittedName>
        <fullName evidence="2">Uncharacterized protein</fullName>
    </submittedName>
</protein>
<dbReference type="InterPro" id="IPR006311">
    <property type="entry name" value="TAT_signal"/>
</dbReference>
<dbReference type="Gene3D" id="3.40.1260.10">
    <property type="entry name" value="DsrEFH-like"/>
    <property type="match status" value="1"/>
</dbReference>
<feature type="chain" id="PRO_5008250333" evidence="1">
    <location>
        <begin position="29"/>
        <end position="162"/>
    </location>
</feature>
<dbReference type="SUPFAM" id="SSF75169">
    <property type="entry name" value="DsrEFH-like"/>
    <property type="match status" value="1"/>
</dbReference>
<dbReference type="PANTHER" id="PTHR37691">
    <property type="entry name" value="BLR3518 PROTEIN"/>
    <property type="match status" value="1"/>
</dbReference>
<reference evidence="2 3" key="1">
    <citation type="submission" date="2016-06" db="EMBL/GenBank/DDBJ databases">
        <title>Insight into the functional genes involving in sulfur oxidation in Pearl River water.</title>
        <authorList>
            <person name="Luo J."/>
            <person name="Tan X."/>
            <person name="Lin W."/>
        </authorList>
    </citation>
    <scope>NUCLEOTIDE SEQUENCE [LARGE SCALE GENOMIC DNA]</scope>
    <source>
        <strain evidence="2 3">LS2</strain>
    </source>
</reference>
<name>A0A191ZDY7_9GAMM</name>
<keyword evidence="3" id="KW-1185">Reference proteome</keyword>
<dbReference type="AlphaFoldDB" id="A0A191ZDY7"/>
<feature type="signal peptide" evidence="1">
    <location>
        <begin position="1"/>
        <end position="28"/>
    </location>
</feature>
<evidence type="ECO:0000313" key="2">
    <source>
        <dbReference type="EMBL" id="ANJ66080.1"/>
    </source>
</evidence>
<gene>
    <name evidence="2" type="ORF">A9404_00610</name>
</gene>
<dbReference type="PANTHER" id="PTHR37691:SF1">
    <property type="entry name" value="BLR3518 PROTEIN"/>
    <property type="match status" value="1"/>
</dbReference>
<dbReference type="EMBL" id="CP016027">
    <property type="protein sequence ID" value="ANJ66080.1"/>
    <property type="molecule type" value="Genomic_DNA"/>
</dbReference>
<evidence type="ECO:0000256" key="1">
    <source>
        <dbReference type="SAM" id="SignalP"/>
    </source>
</evidence>
<keyword evidence="1" id="KW-0732">Signal</keyword>
<dbReference type="InterPro" id="IPR027396">
    <property type="entry name" value="DsrEFH-like"/>
</dbReference>
<organism evidence="2 3">
    <name type="scientific">Halothiobacillus diazotrophicus</name>
    <dbReference type="NCBI Taxonomy" id="1860122"/>
    <lineage>
        <taxon>Bacteria</taxon>
        <taxon>Pseudomonadati</taxon>
        <taxon>Pseudomonadota</taxon>
        <taxon>Gammaproteobacteria</taxon>
        <taxon>Chromatiales</taxon>
        <taxon>Halothiobacillaceae</taxon>
        <taxon>Halothiobacillus</taxon>
    </lineage>
</organism>